<dbReference type="CDD" id="cd00093">
    <property type="entry name" value="HTH_XRE"/>
    <property type="match status" value="1"/>
</dbReference>
<dbReference type="EMBL" id="CP000528">
    <property type="protein sequence ID" value="ABM29970.1"/>
    <property type="molecule type" value="Genomic_DNA"/>
</dbReference>
<protein>
    <submittedName>
        <fullName evidence="3">DNA-binding protein, putative</fullName>
    </submittedName>
</protein>
<dbReference type="KEGG" id="dvl:Dvul_2959"/>
<accession>A0A0H3ADK6</accession>
<dbReference type="GO" id="GO:0003677">
    <property type="term" value="F:DNA binding"/>
    <property type="evidence" value="ECO:0007669"/>
    <property type="project" value="UniProtKB-KW"/>
</dbReference>
<reference evidence="4" key="1">
    <citation type="journal article" date="2009" name="Environ. Microbiol.">
        <title>Contribution of mobile genetic elements to Desulfovibrio vulgaris genome plasticity.</title>
        <authorList>
            <person name="Walker C.B."/>
            <person name="Stolyar S."/>
            <person name="Chivian D."/>
            <person name="Pinel N."/>
            <person name="Gabster J.A."/>
            <person name="Dehal P.S."/>
            <person name="He Z."/>
            <person name="Yang Z.K."/>
            <person name="Yen H.C."/>
            <person name="Zhou J."/>
            <person name="Wall J.D."/>
            <person name="Hazen T.C."/>
            <person name="Arkin A.P."/>
            <person name="Stahl D.A."/>
        </authorList>
    </citation>
    <scope>NUCLEOTIDE SEQUENCE [LARGE SCALE GENOMIC DNA]</scope>
    <source>
        <strain evidence="4">DP4</strain>
        <plasmid evidence="4">Plasmid pDVUL01</plasmid>
    </source>
</reference>
<dbReference type="PROSITE" id="PS50943">
    <property type="entry name" value="HTH_CROC1"/>
    <property type="match status" value="1"/>
</dbReference>
<dbReference type="InterPro" id="IPR010982">
    <property type="entry name" value="Lambda_DNA-bd_dom_sf"/>
</dbReference>
<dbReference type="SUPFAM" id="SSF47413">
    <property type="entry name" value="lambda repressor-like DNA-binding domains"/>
    <property type="match status" value="1"/>
</dbReference>
<dbReference type="AlphaFoldDB" id="A0A0H3ADK6"/>
<keyword evidence="3" id="KW-0238">DNA-binding</keyword>
<dbReference type="InterPro" id="IPR001387">
    <property type="entry name" value="Cro/C1-type_HTH"/>
</dbReference>
<evidence type="ECO:0000313" key="3">
    <source>
        <dbReference type="EMBL" id="ABM29970.1"/>
    </source>
</evidence>
<organism evidence="3 4">
    <name type="scientific">Nitratidesulfovibrio vulgaris (strain DP4)</name>
    <name type="common">Desulfovibrio vulgaris</name>
    <dbReference type="NCBI Taxonomy" id="391774"/>
    <lineage>
        <taxon>Bacteria</taxon>
        <taxon>Pseudomonadati</taxon>
        <taxon>Thermodesulfobacteriota</taxon>
        <taxon>Desulfovibrionia</taxon>
        <taxon>Desulfovibrionales</taxon>
        <taxon>Desulfovibrionaceae</taxon>
        <taxon>Nitratidesulfovibrio</taxon>
    </lineage>
</organism>
<dbReference type="Proteomes" id="UP000009173">
    <property type="component" value="Plasmid pDVUL01"/>
</dbReference>
<feature type="domain" description="HTH cro/C1-type" evidence="2">
    <location>
        <begin position="26"/>
        <end position="79"/>
    </location>
</feature>
<keyword evidence="3" id="KW-0614">Plasmid</keyword>
<name>A0A0H3ADK6_NITV4</name>
<dbReference type="RefSeq" id="WP_011176728.1">
    <property type="nucleotide sequence ID" value="NC_008741.1"/>
</dbReference>
<evidence type="ECO:0000259" key="2">
    <source>
        <dbReference type="PROSITE" id="PS50943"/>
    </source>
</evidence>
<feature type="region of interest" description="Disordered" evidence="1">
    <location>
        <begin position="104"/>
        <end position="130"/>
    </location>
</feature>
<dbReference type="HOGENOM" id="CLU_153788_1_1_7"/>
<gene>
    <name evidence="3" type="ordered locus">Dvul_2959</name>
</gene>
<dbReference type="Gene3D" id="1.10.260.40">
    <property type="entry name" value="lambda repressor-like DNA-binding domains"/>
    <property type="match status" value="1"/>
</dbReference>
<sequence>MSTSKIADQSLPPPVAASLEALGRNIRIARKRRRMGEQELATLAHTSRATIRRLEAGAPGVGLGILASVLWVLQLHDDLGRLAAPDTDSYGQFLEQGHLPRRVRTSVTGVTGATGKKGRTNKTGEDKYDF</sequence>
<evidence type="ECO:0000256" key="1">
    <source>
        <dbReference type="SAM" id="MobiDB-lite"/>
    </source>
</evidence>
<feature type="compositionally biased region" description="Low complexity" evidence="1">
    <location>
        <begin position="105"/>
        <end position="114"/>
    </location>
</feature>
<evidence type="ECO:0000313" key="4">
    <source>
        <dbReference type="Proteomes" id="UP000009173"/>
    </source>
</evidence>
<proteinExistence type="predicted"/>
<geneLocation type="plasmid" evidence="3 4">
    <name>pDVUL01</name>
</geneLocation>